<evidence type="ECO:0000259" key="3">
    <source>
        <dbReference type="Pfam" id="PF13625"/>
    </source>
</evidence>
<dbReference type="EMBL" id="CP086322">
    <property type="protein sequence ID" value="UQA91873.1"/>
    <property type="molecule type" value="Genomic_DNA"/>
</dbReference>
<feature type="compositionally biased region" description="Pro residues" evidence="1">
    <location>
        <begin position="670"/>
        <end position="680"/>
    </location>
</feature>
<proteinExistence type="predicted"/>
<accession>A0ABY4M3W0</accession>
<organism evidence="4 5">
    <name type="scientific">Streptomyces halobius</name>
    <dbReference type="NCBI Taxonomy" id="2879846"/>
    <lineage>
        <taxon>Bacteria</taxon>
        <taxon>Bacillati</taxon>
        <taxon>Actinomycetota</taxon>
        <taxon>Actinomycetes</taxon>
        <taxon>Kitasatosporales</taxon>
        <taxon>Streptomycetaceae</taxon>
        <taxon>Streptomyces</taxon>
    </lineage>
</organism>
<keyword evidence="4" id="KW-0547">Nucleotide-binding</keyword>
<protein>
    <submittedName>
        <fullName evidence="4">Helicase-associated domain-containing protein</fullName>
    </submittedName>
</protein>
<dbReference type="Pfam" id="PF13280">
    <property type="entry name" value="WYL"/>
    <property type="match status" value="1"/>
</dbReference>
<gene>
    <name evidence="4" type="ORF">K9S39_08405</name>
</gene>
<dbReference type="GO" id="GO:0004386">
    <property type="term" value="F:helicase activity"/>
    <property type="evidence" value="ECO:0007669"/>
    <property type="project" value="UniProtKB-KW"/>
</dbReference>
<sequence length="806" mass="84835">MIPISDSCGSSLPRWLRTLDAERLRAVLDARTDAVRPPEPCTLGELAERLQRPGAVARTLPRLPLPCLQVSEALAALGNPVSREQLAGLLGTDGDGLEATLRTLADHALVWPGPTAGELHMATALGDAWETPLGLGPGLRELLSARTSEELRKITTTLGLAAGARKQERLGAVLAHHGDPGRLRTLIDSAPARSRELLERRSGMENTPPLIMYSSAPRADSSERWLLDRALLVGDPYGYAPARMPAEVALTLRGPDWHAPFDPVPPQPALVEVGAAVEREAAAAATSFIGQAAALLSECAARPLGVLKSGGVGARELARVGKAVQCEETVVRVVLESAYTAGLLAYEGKALLVTEAYDAWAGEDPAGRYVALAEAWWRLGLTPSGSRDEDGKALPAVVRNPSCAGCLAARHGLLAAAAALPEGHGVRDSAELGALVTWQRPFADGLPHDATPFAGMIREAELLGVLARGALSPLGAALFHDDSAALYERAGRLLPGAVAKARAGADLTAVVTGVPTAGLAELLDALAEREERGTASVWRFTPASLRRALDGGRTPEEIEAGLCDAVEGPLPQPLTYLIADAARRHGHVRLAPAACVIHSDDTALIAEIAVHRGLTGLGLRRLAPTVLVCRTSLPDALGALRAEGYAPAAETDDGTVRVERSARPRASGAPSPPSHPPLPLPRQQRAAEGHAPEAPAAGPGLAARLLAAPDHAPHPDPTRGIPYRTDTEEILDGWAKALTLTDVRQLAHAIDNGEPVTIEYIAASGNRTIRTVSELDFEPPHLYAYCHLRGDDRVFTLSHIQSVLPV</sequence>
<keyword evidence="5" id="KW-1185">Reference proteome</keyword>
<keyword evidence="4" id="KW-0067">ATP-binding</keyword>
<dbReference type="InterPro" id="IPR032830">
    <property type="entry name" value="XPB/Ssl2_N"/>
</dbReference>
<reference evidence="4" key="1">
    <citation type="submission" date="2021-10" db="EMBL/GenBank/DDBJ databases">
        <title>Streptomyces nigrumlapis sp.nov.,an antimicrobial producing actinobacterium isolated from Black Gobi rocks.</title>
        <authorList>
            <person name="Wen Y."/>
            <person name="Zhang W."/>
            <person name="Liu X.G."/>
        </authorList>
    </citation>
    <scope>NUCLEOTIDE SEQUENCE</scope>
    <source>
        <strain evidence="4">ST13-2-2</strain>
    </source>
</reference>
<evidence type="ECO:0000313" key="4">
    <source>
        <dbReference type="EMBL" id="UQA91873.1"/>
    </source>
</evidence>
<name>A0ABY4M3W0_9ACTN</name>
<keyword evidence="4" id="KW-0378">Hydrolase</keyword>
<evidence type="ECO:0000256" key="1">
    <source>
        <dbReference type="SAM" id="MobiDB-lite"/>
    </source>
</evidence>
<evidence type="ECO:0000313" key="5">
    <source>
        <dbReference type="Proteomes" id="UP000830115"/>
    </source>
</evidence>
<keyword evidence="4" id="KW-0347">Helicase</keyword>
<dbReference type="Pfam" id="PF13625">
    <property type="entry name" value="Helicase_C_3"/>
    <property type="match status" value="1"/>
</dbReference>
<dbReference type="InterPro" id="IPR026881">
    <property type="entry name" value="WYL_dom"/>
</dbReference>
<feature type="region of interest" description="Disordered" evidence="1">
    <location>
        <begin position="647"/>
        <end position="697"/>
    </location>
</feature>
<feature type="domain" description="WYL" evidence="2">
    <location>
        <begin position="744"/>
        <end position="803"/>
    </location>
</feature>
<dbReference type="RefSeq" id="WP_248862687.1">
    <property type="nucleotide sequence ID" value="NZ_CP086322.1"/>
</dbReference>
<evidence type="ECO:0000259" key="2">
    <source>
        <dbReference type="Pfam" id="PF13280"/>
    </source>
</evidence>
<dbReference type="Proteomes" id="UP000830115">
    <property type="component" value="Chromosome"/>
</dbReference>
<feature type="domain" description="Helicase XPB/Ssl2 N-terminal" evidence="3">
    <location>
        <begin position="505"/>
        <end position="623"/>
    </location>
</feature>